<dbReference type="InterPro" id="IPR011701">
    <property type="entry name" value="MFS"/>
</dbReference>
<reference evidence="9 10" key="1">
    <citation type="submission" date="2019-08" db="EMBL/GenBank/DDBJ databases">
        <title>In-depth cultivation of the pig gut microbiome towards novel bacterial diversity and tailored functional studies.</title>
        <authorList>
            <person name="Wylensek D."/>
            <person name="Hitch T.C.A."/>
            <person name="Clavel T."/>
        </authorList>
    </citation>
    <scope>NUCLEOTIDE SEQUENCE [LARGE SCALE GENOMIC DNA]</scope>
    <source>
        <strain evidence="9 10">WB03_NA08</strain>
    </source>
</reference>
<dbReference type="Gene3D" id="1.20.1250.20">
    <property type="entry name" value="MFS general substrate transporter like domains"/>
    <property type="match status" value="1"/>
</dbReference>
<dbReference type="InterPro" id="IPR020846">
    <property type="entry name" value="MFS_dom"/>
</dbReference>
<feature type="transmembrane region" description="Helical" evidence="7">
    <location>
        <begin position="125"/>
        <end position="147"/>
    </location>
</feature>
<keyword evidence="4 7" id="KW-0812">Transmembrane</keyword>
<name>A0A6N7VTP1_9ACTO</name>
<dbReference type="CDD" id="cd17321">
    <property type="entry name" value="MFS_MMR_MDR_like"/>
    <property type="match status" value="1"/>
</dbReference>
<evidence type="ECO:0000256" key="2">
    <source>
        <dbReference type="ARBA" id="ARBA00022448"/>
    </source>
</evidence>
<dbReference type="InterPro" id="IPR036259">
    <property type="entry name" value="MFS_trans_sf"/>
</dbReference>
<feature type="transmembrane region" description="Helical" evidence="7">
    <location>
        <begin position="293"/>
        <end position="311"/>
    </location>
</feature>
<feature type="transmembrane region" description="Helical" evidence="7">
    <location>
        <begin position="191"/>
        <end position="208"/>
    </location>
</feature>
<organism evidence="9 10">
    <name type="scientific">Scrofimicrobium canadense</name>
    <dbReference type="NCBI Taxonomy" id="2652290"/>
    <lineage>
        <taxon>Bacteria</taxon>
        <taxon>Bacillati</taxon>
        <taxon>Actinomycetota</taxon>
        <taxon>Actinomycetes</taxon>
        <taxon>Actinomycetales</taxon>
        <taxon>Actinomycetaceae</taxon>
        <taxon>Scrofimicrobium</taxon>
    </lineage>
</organism>
<keyword evidence="5 7" id="KW-1133">Transmembrane helix</keyword>
<dbReference type="EMBL" id="VULO01000006">
    <property type="protein sequence ID" value="MSS84320.1"/>
    <property type="molecule type" value="Genomic_DNA"/>
</dbReference>
<dbReference type="Gene3D" id="1.20.1720.10">
    <property type="entry name" value="Multidrug resistance protein D"/>
    <property type="match status" value="1"/>
</dbReference>
<dbReference type="GO" id="GO:0005886">
    <property type="term" value="C:plasma membrane"/>
    <property type="evidence" value="ECO:0007669"/>
    <property type="project" value="UniProtKB-SubCell"/>
</dbReference>
<proteinExistence type="predicted"/>
<feature type="transmembrane region" description="Helical" evidence="7">
    <location>
        <begin position="220"/>
        <end position="237"/>
    </location>
</feature>
<dbReference type="PROSITE" id="PS50850">
    <property type="entry name" value="MFS"/>
    <property type="match status" value="1"/>
</dbReference>
<feature type="transmembrane region" description="Helical" evidence="7">
    <location>
        <begin position="468"/>
        <end position="489"/>
    </location>
</feature>
<dbReference type="AlphaFoldDB" id="A0A6N7VTP1"/>
<evidence type="ECO:0000256" key="5">
    <source>
        <dbReference type="ARBA" id="ARBA00022989"/>
    </source>
</evidence>
<protein>
    <submittedName>
        <fullName evidence="9">MFS transporter</fullName>
    </submittedName>
</protein>
<feature type="domain" description="Major facilitator superfamily (MFS) profile" evidence="8">
    <location>
        <begin position="1"/>
        <end position="493"/>
    </location>
</feature>
<evidence type="ECO:0000313" key="10">
    <source>
        <dbReference type="Proteomes" id="UP000470875"/>
    </source>
</evidence>
<dbReference type="GO" id="GO:0022857">
    <property type="term" value="F:transmembrane transporter activity"/>
    <property type="evidence" value="ECO:0007669"/>
    <property type="project" value="InterPro"/>
</dbReference>
<keyword evidence="3" id="KW-1003">Cell membrane</keyword>
<feature type="transmembrane region" description="Helical" evidence="7">
    <location>
        <begin position="95"/>
        <end position="113"/>
    </location>
</feature>
<dbReference type="SUPFAM" id="SSF103473">
    <property type="entry name" value="MFS general substrate transporter"/>
    <property type="match status" value="1"/>
</dbReference>
<dbReference type="Pfam" id="PF07690">
    <property type="entry name" value="MFS_1"/>
    <property type="match status" value="1"/>
</dbReference>
<dbReference type="PANTHER" id="PTHR42718:SF46">
    <property type="entry name" value="BLR6921 PROTEIN"/>
    <property type="match status" value="1"/>
</dbReference>
<evidence type="ECO:0000256" key="6">
    <source>
        <dbReference type="ARBA" id="ARBA00023136"/>
    </source>
</evidence>
<evidence type="ECO:0000259" key="8">
    <source>
        <dbReference type="PROSITE" id="PS50850"/>
    </source>
</evidence>
<dbReference type="PANTHER" id="PTHR42718">
    <property type="entry name" value="MAJOR FACILITATOR SUPERFAMILY MULTIDRUG TRANSPORTER MFSC"/>
    <property type="match status" value="1"/>
</dbReference>
<feature type="transmembrane region" description="Helical" evidence="7">
    <location>
        <begin position="153"/>
        <end position="170"/>
    </location>
</feature>
<accession>A0A6N7VTP1</accession>
<keyword evidence="10" id="KW-1185">Reference proteome</keyword>
<feature type="transmembrane region" description="Helical" evidence="7">
    <location>
        <begin position="323"/>
        <end position="342"/>
    </location>
</feature>
<feature type="transmembrane region" description="Helical" evidence="7">
    <location>
        <begin position="258"/>
        <end position="281"/>
    </location>
</feature>
<keyword evidence="2" id="KW-0813">Transport</keyword>
<keyword evidence="6 7" id="KW-0472">Membrane</keyword>
<feature type="transmembrane region" description="Helical" evidence="7">
    <location>
        <begin position="68"/>
        <end position="89"/>
    </location>
</feature>
<sequence>MTSAVLTQLMIILDLTVIAVALPQMQQQLEMASSQSPWIVTAYALAFGGLVLFGGTLSAALGLRRAYLIGLGGFAISSLIAGLAPSFAVLVAGRAAQGVFAALLAPTLLALVNQAFGEVAGRNRAFAILGATGGTGAAIGLLLGGALTEYMNWRWTLFINVFIAFFAALVSLRSISAHGAGSSAVKMNRDFLGLLLGCSAIFSLVFGFDRAQQDSWTSASALTWFIAGGLLLATFLLRERYAKDPAIPGWLVFSRTRGSAYLTQFFVGTGQMGAFIYLTYYFQNHFEYSPMRAGVTFLPLVAALIVTALISGRTLAPKYGARLLFPAGLLVQAAALLILSRITVDSSYVEVALPGIIVFGIGLGLSMPMVFNAGTANVNSAFSGRASALVQASQQIGSSFGVAILSSYAATSIRDYVAGNREGAQAQVLEQLAAAGKDPMSAEGQGIAAKAMESFQDAAQLNAYSGGFLLMGVIISVAALVVCAVLFLGSPTRSKEE</sequence>
<evidence type="ECO:0000313" key="9">
    <source>
        <dbReference type="EMBL" id="MSS84320.1"/>
    </source>
</evidence>
<evidence type="ECO:0000256" key="3">
    <source>
        <dbReference type="ARBA" id="ARBA00022475"/>
    </source>
</evidence>
<evidence type="ECO:0000256" key="1">
    <source>
        <dbReference type="ARBA" id="ARBA00004651"/>
    </source>
</evidence>
<evidence type="ECO:0000256" key="4">
    <source>
        <dbReference type="ARBA" id="ARBA00022692"/>
    </source>
</evidence>
<evidence type="ECO:0000256" key="7">
    <source>
        <dbReference type="SAM" id="Phobius"/>
    </source>
</evidence>
<gene>
    <name evidence="9" type="ORF">FYJ24_05975</name>
</gene>
<dbReference type="Proteomes" id="UP000470875">
    <property type="component" value="Unassembled WGS sequence"/>
</dbReference>
<feature type="transmembrane region" description="Helical" evidence="7">
    <location>
        <begin position="37"/>
        <end position="61"/>
    </location>
</feature>
<comment type="caution">
    <text evidence="9">The sequence shown here is derived from an EMBL/GenBank/DDBJ whole genome shotgun (WGS) entry which is preliminary data.</text>
</comment>
<feature type="transmembrane region" description="Helical" evidence="7">
    <location>
        <begin position="348"/>
        <end position="371"/>
    </location>
</feature>
<comment type="subcellular location">
    <subcellularLocation>
        <location evidence="1">Cell membrane</location>
        <topology evidence="1">Multi-pass membrane protein</topology>
    </subcellularLocation>
</comment>